<name>A0ABR9J9E2_9MICC</name>
<feature type="domain" description="Glutamyl/glutaminyl-tRNA synthetase class Ib catalytic" evidence="9">
    <location>
        <begin position="5"/>
        <end position="276"/>
    </location>
</feature>
<evidence type="ECO:0000256" key="4">
    <source>
        <dbReference type="ARBA" id="ARBA00022833"/>
    </source>
</evidence>
<dbReference type="PRINTS" id="PR00987">
    <property type="entry name" value="TRNASYNTHGLU"/>
</dbReference>
<keyword evidence="3 7" id="KW-0547">Nucleotide-binding</keyword>
<evidence type="ECO:0000256" key="5">
    <source>
        <dbReference type="ARBA" id="ARBA00022840"/>
    </source>
</evidence>
<dbReference type="InterPro" id="IPR000924">
    <property type="entry name" value="Glu/Gln-tRNA-synth"/>
</dbReference>
<evidence type="ECO:0000256" key="7">
    <source>
        <dbReference type="RuleBase" id="RU363037"/>
    </source>
</evidence>
<evidence type="ECO:0000256" key="2">
    <source>
        <dbReference type="ARBA" id="ARBA00022723"/>
    </source>
</evidence>
<keyword evidence="4" id="KW-0862">Zinc</keyword>
<dbReference type="Gene3D" id="3.40.50.620">
    <property type="entry name" value="HUPs"/>
    <property type="match status" value="1"/>
</dbReference>
<keyword evidence="11" id="KW-1185">Reference proteome</keyword>
<reference evidence="10 11" key="1">
    <citation type="submission" date="2020-10" db="EMBL/GenBank/DDBJ databases">
        <title>Sequencing the genomes of 1000 actinobacteria strains.</title>
        <authorList>
            <person name="Klenk H.-P."/>
        </authorList>
    </citation>
    <scope>NUCLEOTIDE SEQUENCE [LARGE SCALE GENOMIC DNA]</scope>
    <source>
        <strain evidence="10 11">DSM 15474</strain>
    </source>
</reference>
<keyword evidence="1 7" id="KW-0436">Ligase</keyword>
<evidence type="ECO:0000256" key="6">
    <source>
        <dbReference type="ARBA" id="ARBA00023146"/>
    </source>
</evidence>
<keyword evidence="6 7" id="KW-0030">Aminoacyl-tRNA synthetase</keyword>
<evidence type="ECO:0000313" key="10">
    <source>
        <dbReference type="EMBL" id="MBE1515515.1"/>
    </source>
</evidence>
<dbReference type="InterPro" id="IPR014729">
    <property type="entry name" value="Rossmann-like_a/b/a_fold"/>
</dbReference>
<sequence>MHAGRYAPSPSGDLHLGNLRTGMLAWLFARWSGREFLLRFEDLDAERTVEGAEAQQLEDLHAVGLTFDSQHGHSSIRQSERLSLYTRAIEQLTESGLTFECFCSRKDIREATRAPHATPGVYPGTCRNLSEAERAHRRAERPASLRLRADRDDDGAAPQVSAQDLLLGEITAGVDDFVLQRNDGAPAYNLAVVVDDHLTGVDQVVRADDLAASAPSQAYLRGLLYGTEAASEVVYAHVPLVLNADGRRLAKRDGAVTRSALREQGLKDEALREMLLDSLGLPAGTLAAALESFDPASLPREPWVFRPTDL</sequence>
<accession>A0ABR9J9E2</accession>
<evidence type="ECO:0000259" key="9">
    <source>
        <dbReference type="Pfam" id="PF00749"/>
    </source>
</evidence>
<dbReference type="NCBIfam" id="NF004315">
    <property type="entry name" value="PRK05710.1-4"/>
    <property type="match status" value="1"/>
</dbReference>
<dbReference type="Pfam" id="PF00749">
    <property type="entry name" value="tRNA-synt_1c"/>
    <property type="match status" value="1"/>
</dbReference>
<dbReference type="Proteomes" id="UP000636579">
    <property type="component" value="Unassembled WGS sequence"/>
</dbReference>
<dbReference type="RefSeq" id="WP_192592344.1">
    <property type="nucleotide sequence ID" value="NZ_JADBEE010000002.1"/>
</dbReference>
<dbReference type="GO" id="GO:0004818">
    <property type="term" value="F:glutamate-tRNA ligase activity"/>
    <property type="evidence" value="ECO:0007669"/>
    <property type="project" value="UniProtKB-EC"/>
</dbReference>
<evidence type="ECO:0000256" key="1">
    <source>
        <dbReference type="ARBA" id="ARBA00022598"/>
    </source>
</evidence>
<dbReference type="EC" id="6.1.1.17" evidence="10"/>
<dbReference type="PROSITE" id="PS00178">
    <property type="entry name" value="AA_TRNA_LIGASE_I"/>
    <property type="match status" value="1"/>
</dbReference>
<dbReference type="PANTHER" id="PTHR43311">
    <property type="entry name" value="GLUTAMATE--TRNA LIGASE"/>
    <property type="match status" value="1"/>
</dbReference>
<proteinExistence type="inferred from homology"/>
<protein>
    <submittedName>
        <fullName evidence="10">Glutamyl-tRNA synthetase</fullName>
        <ecNumber evidence="10">6.1.1.17</ecNumber>
    </submittedName>
</protein>
<organism evidence="10 11">
    <name type="scientific">Nesterenkonia halotolerans</name>
    <dbReference type="NCBI Taxonomy" id="225325"/>
    <lineage>
        <taxon>Bacteria</taxon>
        <taxon>Bacillati</taxon>
        <taxon>Actinomycetota</taxon>
        <taxon>Actinomycetes</taxon>
        <taxon>Micrococcales</taxon>
        <taxon>Micrococcaceae</taxon>
        <taxon>Nesterenkonia</taxon>
    </lineage>
</organism>
<dbReference type="PANTHER" id="PTHR43311:SF1">
    <property type="entry name" value="GLUTAMYL-Q TRNA(ASP) SYNTHETASE"/>
    <property type="match status" value="1"/>
</dbReference>
<dbReference type="EMBL" id="JADBEE010000002">
    <property type="protein sequence ID" value="MBE1515515.1"/>
    <property type="molecule type" value="Genomic_DNA"/>
</dbReference>
<feature type="compositionally biased region" description="Basic and acidic residues" evidence="8">
    <location>
        <begin position="132"/>
        <end position="151"/>
    </location>
</feature>
<evidence type="ECO:0000256" key="3">
    <source>
        <dbReference type="ARBA" id="ARBA00022741"/>
    </source>
</evidence>
<dbReference type="InterPro" id="IPR049940">
    <property type="entry name" value="GluQ/Sye"/>
</dbReference>
<feature type="region of interest" description="Disordered" evidence="8">
    <location>
        <begin position="132"/>
        <end position="157"/>
    </location>
</feature>
<dbReference type="SUPFAM" id="SSF52374">
    <property type="entry name" value="Nucleotidylyl transferase"/>
    <property type="match status" value="1"/>
</dbReference>
<evidence type="ECO:0000313" key="11">
    <source>
        <dbReference type="Proteomes" id="UP000636579"/>
    </source>
</evidence>
<dbReference type="InterPro" id="IPR001412">
    <property type="entry name" value="aa-tRNA-synth_I_CS"/>
</dbReference>
<comment type="similarity">
    <text evidence="7">Belongs to the class-I aminoacyl-tRNA synthetase family.</text>
</comment>
<keyword evidence="2" id="KW-0479">Metal-binding</keyword>
<dbReference type="InterPro" id="IPR020058">
    <property type="entry name" value="Glu/Gln-tRNA-synth_Ib_cat-dom"/>
</dbReference>
<keyword evidence="5 7" id="KW-0067">ATP-binding</keyword>
<gene>
    <name evidence="10" type="ORF">H4W26_002307</name>
</gene>
<keyword evidence="7" id="KW-0648">Protein biosynthesis</keyword>
<evidence type="ECO:0000256" key="8">
    <source>
        <dbReference type="SAM" id="MobiDB-lite"/>
    </source>
</evidence>
<comment type="caution">
    <text evidence="10">The sequence shown here is derived from an EMBL/GenBank/DDBJ whole genome shotgun (WGS) entry which is preliminary data.</text>
</comment>